<proteinExistence type="predicted"/>
<dbReference type="EMBL" id="JAFEUP010000005">
    <property type="protein sequence ID" value="MBM7062275.1"/>
    <property type="molecule type" value="Genomic_DNA"/>
</dbReference>
<dbReference type="Proteomes" id="UP000717995">
    <property type="component" value="Unassembled WGS sequence"/>
</dbReference>
<comment type="caution">
    <text evidence="2">The sequence shown here is derived from an EMBL/GenBank/DDBJ whole genome shotgun (WGS) entry which is preliminary data.</text>
</comment>
<evidence type="ECO:0000313" key="3">
    <source>
        <dbReference type="Proteomes" id="UP000717995"/>
    </source>
</evidence>
<keyword evidence="1" id="KW-1133">Transmembrane helix</keyword>
<keyword evidence="1" id="KW-0812">Transmembrane</keyword>
<evidence type="ECO:0000256" key="1">
    <source>
        <dbReference type="SAM" id="Phobius"/>
    </source>
</evidence>
<keyword evidence="1" id="KW-0472">Membrane</keyword>
<sequence length="109" mass="11406">MARVILQFGVCLAMGLVLALLGLVLLLLSGERGVIDGLLLSGKPLAQLALQLLPDAFWLRLSGVHEASRNANVASFLQFCAALGQVALLVALGLYCLLCRPQEAAAHAA</sequence>
<dbReference type="RefSeq" id="WP_205349469.1">
    <property type="nucleotide sequence ID" value="NZ_JAFEUP010000005.1"/>
</dbReference>
<keyword evidence="3" id="KW-1185">Reference proteome</keyword>
<gene>
    <name evidence="2" type="ORF">JQX08_16310</name>
</gene>
<evidence type="ECO:0000313" key="2">
    <source>
        <dbReference type="EMBL" id="MBM7062275.1"/>
    </source>
</evidence>
<accession>A0ABS2IGU0</accession>
<organism evidence="2 3">
    <name type="scientific">Zestomonas insulae</name>
    <dbReference type="NCBI Taxonomy" id="2809017"/>
    <lineage>
        <taxon>Bacteria</taxon>
        <taxon>Pseudomonadati</taxon>
        <taxon>Pseudomonadota</taxon>
        <taxon>Gammaproteobacteria</taxon>
        <taxon>Pseudomonadales</taxon>
        <taxon>Pseudomonadaceae</taxon>
        <taxon>Zestomonas</taxon>
    </lineage>
</organism>
<name>A0ABS2IGU0_9GAMM</name>
<feature type="transmembrane region" description="Helical" evidence="1">
    <location>
        <begin position="76"/>
        <end position="98"/>
    </location>
</feature>
<protein>
    <submittedName>
        <fullName evidence="2">Uncharacterized protein</fullName>
    </submittedName>
</protein>
<reference evidence="2 3" key="1">
    <citation type="submission" date="2021-02" db="EMBL/GenBank/DDBJ databases">
        <authorList>
            <person name="Lee D.-H."/>
        </authorList>
    </citation>
    <scope>NUCLEOTIDE SEQUENCE [LARGE SCALE GENOMIC DNA]</scope>
    <source>
        <strain evidence="2 3">UL073</strain>
    </source>
</reference>